<dbReference type="HOGENOM" id="CLU_1282399_0_0_5"/>
<dbReference type="AlphaFoldDB" id="Q139M9"/>
<evidence type="ECO:0000313" key="2">
    <source>
        <dbReference type="EMBL" id="ABE39210.1"/>
    </source>
</evidence>
<sequence>MGNFPHPRRPIRGYTPEALANAKHRYEETDELQDSIATDLRISRRTLDKLAKREGWKLRKDRPPRELPQALRLEMVATEALAEAATDPPLPESMTDDPEGTPAAPSLAFRLEAAVEKELRKVEALRGAFGTPANRSIEAERIARTLATLTETLFKVRRLREAGASPLSAPDDEVPADADEFRRQLAHRIEALVRGRDDGGVPAAGGDADAGPAAA</sequence>
<name>Q139M9_RHOPS</name>
<reference evidence="2 3" key="1">
    <citation type="submission" date="2006-03" db="EMBL/GenBank/DDBJ databases">
        <title>Complete sequence of Rhodopseudomonas palustris BisB5.</title>
        <authorList>
            <consortium name="US DOE Joint Genome Institute"/>
            <person name="Copeland A."/>
            <person name="Lucas S."/>
            <person name="Lapidus A."/>
            <person name="Barry K."/>
            <person name="Detter J.C."/>
            <person name="Glavina del Rio T."/>
            <person name="Hammon N."/>
            <person name="Israni S."/>
            <person name="Dalin E."/>
            <person name="Tice H."/>
            <person name="Pitluck S."/>
            <person name="Chain P."/>
            <person name="Malfatti S."/>
            <person name="Shin M."/>
            <person name="Vergez L."/>
            <person name="Schmutz J."/>
            <person name="Larimer F."/>
            <person name="Land M."/>
            <person name="Hauser L."/>
            <person name="Pelletier D.A."/>
            <person name="Kyrpides N."/>
            <person name="Lykidis A."/>
            <person name="Oda Y."/>
            <person name="Harwood C.S."/>
            <person name="Richardson P."/>
        </authorList>
    </citation>
    <scope>NUCLEOTIDE SEQUENCE [LARGE SCALE GENOMIC DNA]</scope>
    <source>
        <strain evidence="2 3">BisB5</strain>
    </source>
</reference>
<evidence type="ECO:0000313" key="3">
    <source>
        <dbReference type="Proteomes" id="UP000001818"/>
    </source>
</evidence>
<gene>
    <name evidence="2" type="ordered locus">RPD_1975</name>
</gene>
<dbReference type="STRING" id="316057.RPD_1975"/>
<organism evidence="2 3">
    <name type="scientific">Rhodopseudomonas palustris (strain BisB5)</name>
    <dbReference type="NCBI Taxonomy" id="316057"/>
    <lineage>
        <taxon>Bacteria</taxon>
        <taxon>Pseudomonadati</taxon>
        <taxon>Pseudomonadota</taxon>
        <taxon>Alphaproteobacteria</taxon>
        <taxon>Hyphomicrobiales</taxon>
        <taxon>Nitrobacteraceae</taxon>
        <taxon>Rhodopseudomonas</taxon>
    </lineage>
</organism>
<feature type="compositionally biased region" description="Low complexity" evidence="1">
    <location>
        <begin position="200"/>
        <end position="215"/>
    </location>
</feature>
<protein>
    <submittedName>
        <fullName evidence="2">Uncharacterized protein</fullName>
    </submittedName>
</protein>
<dbReference type="eggNOG" id="ENOG5033ES8">
    <property type="taxonomic scope" value="Bacteria"/>
</dbReference>
<dbReference type="Proteomes" id="UP000001818">
    <property type="component" value="Chromosome"/>
</dbReference>
<feature type="region of interest" description="Disordered" evidence="1">
    <location>
        <begin position="193"/>
        <end position="215"/>
    </location>
</feature>
<accession>Q139M9</accession>
<dbReference type="KEGG" id="rpd:RPD_1975"/>
<dbReference type="EMBL" id="CP000283">
    <property type="protein sequence ID" value="ABE39210.1"/>
    <property type="molecule type" value="Genomic_DNA"/>
</dbReference>
<evidence type="ECO:0000256" key="1">
    <source>
        <dbReference type="SAM" id="MobiDB-lite"/>
    </source>
</evidence>
<dbReference type="BioCyc" id="RPAL316057:RPD_RS22320-MONOMER"/>
<proteinExistence type="predicted"/>